<dbReference type="PANTHER" id="PTHR43899">
    <property type="entry name" value="RH59310P"/>
    <property type="match status" value="1"/>
</dbReference>
<name>A0A7G2CQN6_9TRYP</name>
<dbReference type="Gene3D" id="3.40.50.720">
    <property type="entry name" value="NAD(P)-binding Rossmann-like Domain"/>
    <property type="match status" value="1"/>
</dbReference>
<accession>A0A7G2CQN6</accession>
<evidence type="ECO:0000256" key="3">
    <source>
        <dbReference type="SAM" id="Phobius"/>
    </source>
</evidence>
<dbReference type="GO" id="GO:0016491">
    <property type="term" value="F:oxidoreductase activity"/>
    <property type="evidence" value="ECO:0007669"/>
    <property type="project" value="UniProtKB-KW"/>
</dbReference>
<keyword evidence="2" id="KW-0560">Oxidoreductase</keyword>
<gene>
    <name evidence="4" type="ORF">ADEAN_000833600</name>
</gene>
<comment type="similarity">
    <text evidence="1">Belongs to the short-chain dehydrogenases/reductases (SDR) family.</text>
</comment>
<proteinExistence type="inferred from homology"/>
<dbReference type="InterPro" id="IPR051019">
    <property type="entry name" value="VLCFA-Steroid_DH"/>
</dbReference>
<organism evidence="4 5">
    <name type="scientific">Angomonas deanei</name>
    <dbReference type="NCBI Taxonomy" id="59799"/>
    <lineage>
        <taxon>Eukaryota</taxon>
        <taxon>Discoba</taxon>
        <taxon>Euglenozoa</taxon>
        <taxon>Kinetoplastea</taxon>
        <taxon>Metakinetoplastina</taxon>
        <taxon>Trypanosomatida</taxon>
        <taxon>Trypanosomatidae</taxon>
        <taxon>Strigomonadinae</taxon>
        <taxon>Angomonas</taxon>
    </lineage>
</organism>
<sequence>MKKRYGKAGDWAVVTGASEGIGHAMSLDLARRGFNVCVIARTQSKLDAVVEELKAIGVEGKSISFDFSTATPGDYTKLFQQLDAIQIAVLVNNVGVNYDYTNYFDEVDLETDLKILKVNTEATVRMTKYVVPKMKEKRAGAILMLSSISAIMSTPMLSTYAGTKAFNLSFGEGLHYELKQFGIDVLSVTPSVVVSRMTQGKSTRKPRETFFMVNADRMAHQTLNKLGQVSTAGHRNHCLFVALLSLVPDSIRANNILNFSKAIKAKVERRSSKPNN</sequence>
<evidence type="ECO:0000313" key="5">
    <source>
        <dbReference type="Proteomes" id="UP000515908"/>
    </source>
</evidence>
<keyword evidence="3" id="KW-0472">Membrane</keyword>
<evidence type="ECO:0000313" key="4">
    <source>
        <dbReference type="EMBL" id="CAD2220813.1"/>
    </source>
</evidence>
<keyword evidence="3" id="KW-1133">Transmembrane helix</keyword>
<dbReference type="PIRSF" id="PIRSF000126">
    <property type="entry name" value="11-beta-HSD1"/>
    <property type="match status" value="1"/>
</dbReference>
<dbReference type="OrthoDB" id="5545019at2759"/>
<protein>
    <submittedName>
        <fullName evidence="4">Short chain dehydrogenase/KR domain/Enoyl-(Acyl carrier protein) reductase, putative</fullName>
    </submittedName>
</protein>
<keyword evidence="3" id="KW-0812">Transmembrane</keyword>
<dbReference type="EMBL" id="LR877162">
    <property type="protein sequence ID" value="CAD2220813.1"/>
    <property type="molecule type" value="Genomic_DNA"/>
</dbReference>
<dbReference type="PRINTS" id="PR00081">
    <property type="entry name" value="GDHRDH"/>
</dbReference>
<dbReference type="PANTHER" id="PTHR43899:SF13">
    <property type="entry name" value="RH59310P"/>
    <property type="match status" value="1"/>
</dbReference>
<evidence type="ECO:0000256" key="1">
    <source>
        <dbReference type="ARBA" id="ARBA00006484"/>
    </source>
</evidence>
<evidence type="ECO:0000256" key="2">
    <source>
        <dbReference type="ARBA" id="ARBA00023002"/>
    </source>
</evidence>
<dbReference type="SUPFAM" id="SSF51735">
    <property type="entry name" value="NAD(P)-binding Rossmann-fold domains"/>
    <property type="match status" value="1"/>
</dbReference>
<dbReference type="Pfam" id="PF00106">
    <property type="entry name" value="adh_short"/>
    <property type="match status" value="1"/>
</dbReference>
<dbReference type="CDD" id="cd05356">
    <property type="entry name" value="17beta-HSD1_like_SDR_c"/>
    <property type="match status" value="1"/>
</dbReference>
<dbReference type="VEuPathDB" id="TriTrypDB:ADEAN_000833600"/>
<dbReference type="AlphaFoldDB" id="A0A7G2CQN6"/>
<dbReference type="InterPro" id="IPR036291">
    <property type="entry name" value="NAD(P)-bd_dom_sf"/>
</dbReference>
<feature type="transmembrane region" description="Helical" evidence="3">
    <location>
        <begin position="141"/>
        <end position="161"/>
    </location>
</feature>
<dbReference type="InterPro" id="IPR002347">
    <property type="entry name" value="SDR_fam"/>
</dbReference>
<dbReference type="Proteomes" id="UP000515908">
    <property type="component" value="Chromosome 18"/>
</dbReference>
<reference evidence="4 5" key="1">
    <citation type="submission" date="2020-08" db="EMBL/GenBank/DDBJ databases">
        <authorList>
            <person name="Newling K."/>
            <person name="Davey J."/>
            <person name="Forrester S."/>
        </authorList>
    </citation>
    <scope>NUCLEOTIDE SEQUENCE [LARGE SCALE GENOMIC DNA]</scope>
    <source>
        <strain evidence="5">Crithidia deanei Carvalho (ATCC PRA-265)</strain>
    </source>
</reference>
<keyword evidence="5" id="KW-1185">Reference proteome</keyword>